<dbReference type="AlphaFoldDB" id="A0A5B0S4N2"/>
<dbReference type="EMBL" id="VSWC01000067">
    <property type="protein sequence ID" value="KAA1096358.1"/>
    <property type="molecule type" value="Genomic_DNA"/>
</dbReference>
<gene>
    <name evidence="1" type="ORF">PGT21_013944</name>
    <name evidence="2" type="ORF">PGTUg99_036802</name>
</gene>
<evidence type="ECO:0000313" key="3">
    <source>
        <dbReference type="Proteomes" id="UP000324748"/>
    </source>
</evidence>
<comment type="caution">
    <text evidence="2">The sequence shown here is derived from an EMBL/GenBank/DDBJ whole genome shotgun (WGS) entry which is preliminary data.</text>
</comment>
<evidence type="ECO:0000313" key="2">
    <source>
        <dbReference type="EMBL" id="KAA1132073.1"/>
    </source>
</evidence>
<reference evidence="3 4" key="1">
    <citation type="submission" date="2019-05" db="EMBL/GenBank/DDBJ databases">
        <title>Emergence of the Ug99 lineage of the wheat stem rust pathogen through somatic hybridization.</title>
        <authorList>
            <person name="Li F."/>
            <person name="Upadhyaya N.M."/>
            <person name="Sperschneider J."/>
            <person name="Matny O."/>
            <person name="Nguyen-Phuc H."/>
            <person name="Mago R."/>
            <person name="Raley C."/>
            <person name="Miller M.E."/>
            <person name="Silverstein K.A.T."/>
            <person name="Henningsen E."/>
            <person name="Hirsch C.D."/>
            <person name="Visser B."/>
            <person name="Pretorius Z.A."/>
            <person name="Steffenson B.J."/>
            <person name="Schwessinger B."/>
            <person name="Dodds P.N."/>
            <person name="Figueroa M."/>
        </authorList>
    </citation>
    <scope>NUCLEOTIDE SEQUENCE [LARGE SCALE GENOMIC DNA]</scope>
    <source>
        <strain evidence="1">21-0</strain>
        <strain evidence="2 4">Ug99</strain>
    </source>
</reference>
<keyword evidence="3" id="KW-1185">Reference proteome</keyword>
<dbReference type="EMBL" id="VDEP01000102">
    <property type="protein sequence ID" value="KAA1132073.1"/>
    <property type="molecule type" value="Genomic_DNA"/>
</dbReference>
<name>A0A5B0S4N2_PUCGR</name>
<evidence type="ECO:0000313" key="1">
    <source>
        <dbReference type="EMBL" id="KAA1096358.1"/>
    </source>
</evidence>
<accession>A0A5B0S4N2</accession>
<dbReference type="Proteomes" id="UP000324748">
    <property type="component" value="Unassembled WGS sequence"/>
</dbReference>
<protein>
    <submittedName>
        <fullName evidence="2">Uncharacterized protein</fullName>
    </submittedName>
</protein>
<sequence length="66" mass="7303">MTKVPMSLAGTEASSHKPAKFRATFAELHEVHGLHEGRRASASSSITTELIIIKAEEWLREKAMQV</sequence>
<evidence type="ECO:0000313" key="4">
    <source>
        <dbReference type="Proteomes" id="UP000325313"/>
    </source>
</evidence>
<organism evidence="2 4">
    <name type="scientific">Puccinia graminis f. sp. tritici</name>
    <dbReference type="NCBI Taxonomy" id="56615"/>
    <lineage>
        <taxon>Eukaryota</taxon>
        <taxon>Fungi</taxon>
        <taxon>Dikarya</taxon>
        <taxon>Basidiomycota</taxon>
        <taxon>Pucciniomycotina</taxon>
        <taxon>Pucciniomycetes</taxon>
        <taxon>Pucciniales</taxon>
        <taxon>Pucciniaceae</taxon>
        <taxon>Puccinia</taxon>
    </lineage>
</organism>
<dbReference type="Proteomes" id="UP000325313">
    <property type="component" value="Unassembled WGS sequence"/>
</dbReference>
<proteinExistence type="predicted"/>